<evidence type="ECO:0000313" key="10">
    <source>
        <dbReference type="Proteomes" id="UP001382727"/>
    </source>
</evidence>
<keyword evidence="6" id="KW-0804">Transcription</keyword>
<accession>A0ABZ2MHV6</accession>
<dbReference type="EMBL" id="CP144913">
    <property type="protein sequence ID" value="WXB76612.1"/>
    <property type="molecule type" value="Genomic_DNA"/>
</dbReference>
<evidence type="ECO:0000256" key="4">
    <source>
        <dbReference type="ARBA" id="ARBA00023026"/>
    </source>
</evidence>
<keyword evidence="5" id="KW-0238">DNA-binding</keyword>
<organism evidence="9 10">
    <name type="scientific">Janibacter alittae</name>
    <dbReference type="NCBI Taxonomy" id="3115209"/>
    <lineage>
        <taxon>Bacteria</taxon>
        <taxon>Bacillati</taxon>
        <taxon>Actinomycetota</taxon>
        <taxon>Actinomycetes</taxon>
        <taxon>Micrococcales</taxon>
        <taxon>Intrasporangiaceae</taxon>
        <taxon>Janibacter</taxon>
    </lineage>
</organism>
<gene>
    <name evidence="9" type="ORF">V1351_00715</name>
</gene>
<keyword evidence="3" id="KW-0805">Transcription regulation</keyword>
<evidence type="ECO:0000259" key="8">
    <source>
        <dbReference type="PROSITE" id="PS50995"/>
    </source>
</evidence>
<dbReference type="PROSITE" id="PS50995">
    <property type="entry name" value="HTH_MARR_2"/>
    <property type="match status" value="1"/>
</dbReference>
<evidence type="ECO:0000256" key="1">
    <source>
        <dbReference type="ARBA" id="ARBA00004496"/>
    </source>
</evidence>
<dbReference type="InterPro" id="IPR036388">
    <property type="entry name" value="WH-like_DNA-bd_sf"/>
</dbReference>
<keyword evidence="10" id="KW-1185">Reference proteome</keyword>
<dbReference type="Gene3D" id="1.10.10.10">
    <property type="entry name" value="Winged helix-like DNA-binding domain superfamily/Winged helix DNA-binding domain"/>
    <property type="match status" value="1"/>
</dbReference>
<protein>
    <recommendedName>
        <fullName evidence="7">HTH-type transcriptional regulator MgrA</fullName>
    </recommendedName>
</protein>
<keyword evidence="4" id="KW-0843">Virulence</keyword>
<proteinExistence type="predicted"/>
<evidence type="ECO:0000313" key="9">
    <source>
        <dbReference type="EMBL" id="WXB76612.1"/>
    </source>
</evidence>
<sequence length="153" mass="16799">MDPDHQLDHQVCFALYAAAKAATGAYRDALADLGLTYTQYVTLLALWEQDGRTVSDLGSVLHLDSGTLSPLLGRLAGSGLLERRREGADGRQVRIHLTAAGRDLEEKVASIQRRLYECVDMDADELATLRRLAQRFSRSTTDLTNPTTDGAPR</sequence>
<evidence type="ECO:0000256" key="7">
    <source>
        <dbReference type="ARBA" id="ARBA00040307"/>
    </source>
</evidence>
<reference evidence="9 10" key="1">
    <citation type="submission" date="2024-02" db="EMBL/GenBank/DDBJ databases">
        <title>Janibacter sp. nov., isolated from gut of marine sandworm.</title>
        <authorList>
            <person name="Kim B."/>
            <person name="Jun M.O."/>
            <person name="Shin N.-R."/>
        </authorList>
    </citation>
    <scope>NUCLEOTIDE SEQUENCE [LARGE SCALE GENOMIC DNA]</scope>
    <source>
        <strain evidence="9 10">A1S7</strain>
    </source>
</reference>
<name>A0ABZ2MHV6_9MICO</name>
<dbReference type="Proteomes" id="UP001382727">
    <property type="component" value="Chromosome"/>
</dbReference>
<dbReference type="InterPro" id="IPR000835">
    <property type="entry name" value="HTH_MarR-typ"/>
</dbReference>
<dbReference type="InterPro" id="IPR039422">
    <property type="entry name" value="MarR/SlyA-like"/>
</dbReference>
<dbReference type="PANTHER" id="PTHR33164:SF5">
    <property type="entry name" value="ORGANIC HYDROPEROXIDE RESISTANCE TRANSCRIPTIONAL REGULATOR"/>
    <property type="match status" value="1"/>
</dbReference>
<keyword evidence="2" id="KW-0963">Cytoplasm</keyword>
<dbReference type="Pfam" id="PF22381">
    <property type="entry name" value="Staph_reg_Sar_Rot"/>
    <property type="match status" value="1"/>
</dbReference>
<dbReference type="SMART" id="SM00347">
    <property type="entry name" value="HTH_MARR"/>
    <property type="match status" value="1"/>
</dbReference>
<dbReference type="InterPro" id="IPR055166">
    <property type="entry name" value="Transc_reg_Sar_Rot_HTH"/>
</dbReference>
<evidence type="ECO:0000256" key="2">
    <source>
        <dbReference type="ARBA" id="ARBA00022490"/>
    </source>
</evidence>
<dbReference type="InterPro" id="IPR036390">
    <property type="entry name" value="WH_DNA-bd_sf"/>
</dbReference>
<dbReference type="PROSITE" id="PS01117">
    <property type="entry name" value="HTH_MARR_1"/>
    <property type="match status" value="1"/>
</dbReference>
<dbReference type="SUPFAM" id="SSF46785">
    <property type="entry name" value="Winged helix' DNA-binding domain"/>
    <property type="match status" value="1"/>
</dbReference>
<feature type="domain" description="HTH marR-type" evidence="8">
    <location>
        <begin position="8"/>
        <end position="138"/>
    </location>
</feature>
<dbReference type="RefSeq" id="WP_338749757.1">
    <property type="nucleotide sequence ID" value="NZ_CP144913.1"/>
</dbReference>
<evidence type="ECO:0000256" key="5">
    <source>
        <dbReference type="ARBA" id="ARBA00023125"/>
    </source>
</evidence>
<evidence type="ECO:0000256" key="3">
    <source>
        <dbReference type="ARBA" id="ARBA00023015"/>
    </source>
</evidence>
<evidence type="ECO:0000256" key="6">
    <source>
        <dbReference type="ARBA" id="ARBA00023163"/>
    </source>
</evidence>
<dbReference type="InterPro" id="IPR023187">
    <property type="entry name" value="Tscrpt_reg_MarR-type_CS"/>
</dbReference>
<dbReference type="PANTHER" id="PTHR33164">
    <property type="entry name" value="TRANSCRIPTIONAL REGULATOR, MARR FAMILY"/>
    <property type="match status" value="1"/>
</dbReference>
<comment type="subcellular location">
    <subcellularLocation>
        <location evidence="1">Cytoplasm</location>
    </subcellularLocation>
</comment>